<dbReference type="PATRIC" id="fig|35623.3.peg.474"/>
<name>A0A061AG49_9MOLU</name>
<proteinExistence type="predicted"/>
<keyword evidence="1" id="KW-0812">Transmembrane</keyword>
<dbReference type="HOGENOM" id="CLU_1122694_0_0_14"/>
<evidence type="ECO:0000256" key="1">
    <source>
        <dbReference type="SAM" id="Phobius"/>
    </source>
</evidence>
<dbReference type="EMBL" id="LK028559">
    <property type="protein sequence ID" value="CDR30546.1"/>
    <property type="molecule type" value="Genomic_DNA"/>
</dbReference>
<dbReference type="RefSeq" id="WP_045749083.1">
    <property type="nucleotide sequence ID" value="NZ_FUZK01000003.1"/>
</dbReference>
<dbReference type="KEGG" id="aoc:Aocu_04730"/>
<accession>A0A061AG49</accession>
<feature type="transmembrane region" description="Helical" evidence="1">
    <location>
        <begin position="21"/>
        <end position="43"/>
    </location>
</feature>
<dbReference type="OrthoDB" id="384885at2"/>
<dbReference type="Proteomes" id="UP000032434">
    <property type="component" value="Chromosome 1"/>
</dbReference>
<keyword evidence="3" id="KW-1185">Reference proteome</keyword>
<sequence>MRVSKLWGVKNTIRSTRKLSKFIFLLIPLFGFLSLTLGVVSFYGQNTGDLSVRVDNFSGHSIRLSETEDFDNPRTILRYPGMTFINQASYSGILAFHLQSVTQTNGYYLPEVLDRDKELVAFSFYVKNMNQTATINRINYKIMFEELNNHIEEHLRIMVVVDGVRNTYEYQPFRLNDVETLKFRSEQIAVDANIFELGAGNHVKVSVLIWIDGYLEEYLTENIKKYTEEELIGGSLKLNMVFSVEGE</sequence>
<dbReference type="AlphaFoldDB" id="A0A061AG49"/>
<keyword evidence="1" id="KW-0472">Membrane</keyword>
<dbReference type="STRING" id="35623.Aocu_04730"/>
<reference evidence="3" key="1">
    <citation type="submission" date="2014-05" db="EMBL/GenBank/DDBJ databases">
        <authorList>
            <person name="Kube M."/>
        </authorList>
    </citation>
    <scope>NUCLEOTIDE SEQUENCE [LARGE SCALE GENOMIC DNA]</scope>
</reference>
<gene>
    <name evidence="2" type="ORF">Aocu_04730</name>
</gene>
<protein>
    <submittedName>
        <fullName evidence="2">Uncharacterized protein</fullName>
    </submittedName>
</protein>
<organism evidence="2 3">
    <name type="scientific">Acholeplasma oculi</name>
    <dbReference type="NCBI Taxonomy" id="35623"/>
    <lineage>
        <taxon>Bacteria</taxon>
        <taxon>Bacillati</taxon>
        <taxon>Mycoplasmatota</taxon>
        <taxon>Mollicutes</taxon>
        <taxon>Acholeplasmatales</taxon>
        <taxon>Acholeplasmataceae</taxon>
        <taxon>Acholeplasma</taxon>
    </lineage>
</organism>
<evidence type="ECO:0000313" key="3">
    <source>
        <dbReference type="Proteomes" id="UP000032434"/>
    </source>
</evidence>
<evidence type="ECO:0000313" key="2">
    <source>
        <dbReference type="EMBL" id="CDR30546.1"/>
    </source>
</evidence>
<dbReference type="InParanoid" id="A0A061AG49"/>
<keyword evidence="1" id="KW-1133">Transmembrane helix</keyword>